<dbReference type="GO" id="GO:0016020">
    <property type="term" value="C:membrane"/>
    <property type="evidence" value="ECO:0007669"/>
    <property type="project" value="TreeGrafter"/>
</dbReference>
<dbReference type="InterPro" id="IPR031794">
    <property type="entry name" value="HMMR_C"/>
</dbReference>
<keyword evidence="4" id="KW-0175">Coiled coil</keyword>
<organism evidence="7">
    <name type="scientific">Phallusia mammillata</name>
    <dbReference type="NCBI Taxonomy" id="59560"/>
    <lineage>
        <taxon>Eukaryota</taxon>
        <taxon>Metazoa</taxon>
        <taxon>Chordata</taxon>
        <taxon>Tunicata</taxon>
        <taxon>Ascidiacea</taxon>
        <taxon>Phlebobranchia</taxon>
        <taxon>Ascidiidae</taxon>
        <taxon>Phallusia</taxon>
    </lineage>
</organism>
<evidence type="ECO:0000256" key="4">
    <source>
        <dbReference type="SAM" id="Coils"/>
    </source>
</evidence>
<sequence>MSFPKAAIKRFNDNAGSGPAPGQYTLSEKEKTFGVLKFENYTDRFKPESTTSTDGNSDVFVAPESITSSKKKLNFNGPASLNNSKRESKATTIKASPKGVNKEKQAYEKEIRQLLQQCSDREKDLKISRQEVARLEGRVTSLSKDKLSLGSEIKVAEKNIAALQKKNDFLMTKEVKEKRNNDLELDLKRSKSQLTTYKQQLERDRIRMQSVETDVTASKARIAALQQANSVLEELNQDIEKHSDDVGQQISALQGVTDKLRADNARLQDDLHCSDAKLKSYESKFAETLNAALATIISDYENKLKNVNDALDTQVERVENANTKITKLSDVVVNHVVEKKSVEKKKDKLLQEFQSFKSNHEECEAKQTHMKSELLSYVDKLKEANSIVESLRQDLSEKTEEHSRIAEERGIELNSLKEELKSQESSLQNERERCDGLNERVLKYSQRNEALQCEVEDLRSSNEKLKCDLDSTKVELGTSKNNETEAATRLSDLEAENEALNERMAEIVLELNQYKENLDVAGTNAEILKQELESLKKLADSRLNREEHLQAAINELKQSAKAVEDSNQAKLTEFTRRILETQKKLNQKDNESKANKLQVSKLKNELDEKDVQYRSSSQDFKQKIDRVEKLNKDLEEKYEVAKEELKVNALPVIPQVDESETQRWRSLYEELLEKVKPFQSQLDAYSQEKSMLTCETNAAQAELSQLGRKYAELLGHQNQKQKIRHVVKIKEENLGLKQDNLKLKNQVSSLKRQLIEGRKTKMDPSVSFQNQKENTNPSLSHKH</sequence>
<dbReference type="SUPFAM" id="SSF57997">
    <property type="entry name" value="Tropomyosin"/>
    <property type="match status" value="1"/>
</dbReference>
<feature type="region of interest" description="Disordered" evidence="5">
    <location>
        <begin position="752"/>
        <end position="783"/>
    </location>
</feature>
<accession>A0A6F9DE20</accession>
<comment type="subcellular location">
    <subcellularLocation>
        <location evidence="1">Cytoplasm</location>
        <location evidence="1">Cytoskeleton</location>
        <location evidence="1">Spindle</location>
    </subcellularLocation>
</comment>
<dbReference type="PANTHER" id="PTHR18956">
    <property type="entry name" value="HYALURONAN MEDIATED MOTILITY RECEPTOR"/>
    <property type="match status" value="1"/>
</dbReference>
<evidence type="ECO:0000256" key="5">
    <source>
        <dbReference type="SAM" id="MobiDB-lite"/>
    </source>
</evidence>
<keyword evidence="7" id="KW-0675">Receptor</keyword>
<feature type="region of interest" description="Disordered" evidence="5">
    <location>
        <begin position="1"/>
        <end position="26"/>
    </location>
</feature>
<feature type="region of interest" description="Disordered" evidence="5">
    <location>
        <begin position="70"/>
        <end position="101"/>
    </location>
</feature>
<proteinExistence type="evidence at transcript level"/>
<dbReference type="AlphaFoldDB" id="A0A6F9DE20"/>
<feature type="compositionally biased region" description="Basic and acidic residues" evidence="5">
    <location>
        <begin position="753"/>
        <end position="762"/>
    </location>
</feature>
<evidence type="ECO:0000256" key="1">
    <source>
        <dbReference type="ARBA" id="ARBA00004186"/>
    </source>
</evidence>
<feature type="compositionally biased region" description="Polar residues" evidence="5">
    <location>
        <begin position="766"/>
        <end position="783"/>
    </location>
</feature>
<dbReference type="Pfam" id="PF15905">
    <property type="entry name" value="HMMR_N"/>
    <property type="match status" value="1"/>
</dbReference>
<dbReference type="GO" id="GO:0005819">
    <property type="term" value="C:spindle"/>
    <property type="evidence" value="ECO:0007669"/>
    <property type="project" value="UniProtKB-SubCell"/>
</dbReference>
<dbReference type="Pfam" id="PF15908">
    <property type="entry name" value="HMMR_C"/>
    <property type="match status" value="1"/>
</dbReference>
<dbReference type="InterPro" id="IPR026203">
    <property type="entry name" value="IHABP"/>
</dbReference>
<feature type="coiled-coil region" evidence="4">
    <location>
        <begin position="297"/>
        <end position="644"/>
    </location>
</feature>
<keyword evidence="2" id="KW-0963">Cytoplasm</keyword>
<evidence type="ECO:0000259" key="6">
    <source>
        <dbReference type="Pfam" id="PF15908"/>
    </source>
</evidence>
<reference evidence="7" key="1">
    <citation type="submission" date="2020-04" db="EMBL/GenBank/DDBJ databases">
        <authorList>
            <person name="Neveu A P."/>
        </authorList>
    </citation>
    <scope>NUCLEOTIDE SEQUENCE</scope>
    <source>
        <tissue evidence="7">Whole embryo</tissue>
    </source>
</reference>
<protein>
    <submittedName>
        <fullName evidence="7">Hyaluronan-mediated motility receptor</fullName>
    </submittedName>
</protein>
<feature type="domain" description="Hyaluronan-mediated motility receptor C-terminal" evidence="6">
    <location>
        <begin position="658"/>
        <end position="779"/>
    </location>
</feature>
<feature type="coiled-coil region" evidence="4">
    <location>
        <begin position="104"/>
        <end position="245"/>
    </location>
</feature>
<evidence type="ECO:0000256" key="3">
    <source>
        <dbReference type="ARBA" id="ARBA00023212"/>
    </source>
</evidence>
<evidence type="ECO:0000256" key="2">
    <source>
        <dbReference type="ARBA" id="ARBA00022490"/>
    </source>
</evidence>
<keyword evidence="3" id="KW-0206">Cytoskeleton</keyword>
<dbReference type="EMBL" id="LR785790">
    <property type="protein sequence ID" value="CAB3253598.1"/>
    <property type="molecule type" value="mRNA"/>
</dbReference>
<evidence type="ECO:0000313" key="7">
    <source>
        <dbReference type="EMBL" id="CAB3253598.1"/>
    </source>
</evidence>
<gene>
    <name evidence="7" type="primary">Hmmr</name>
</gene>
<dbReference type="PANTHER" id="PTHR18956:SF6">
    <property type="entry name" value="HYALURONAN MEDIATED MOTILITY RECEPTOR"/>
    <property type="match status" value="1"/>
</dbReference>
<dbReference type="GO" id="GO:0005540">
    <property type="term" value="F:hyaluronic acid binding"/>
    <property type="evidence" value="ECO:0007669"/>
    <property type="project" value="InterPro"/>
</dbReference>
<name>A0A6F9DE20_9ASCI</name>
<dbReference type="Gene3D" id="1.10.287.1490">
    <property type="match status" value="1"/>
</dbReference>